<comment type="caution">
    <text evidence="3">The sequence shown here is derived from an EMBL/GenBank/DDBJ whole genome shotgun (WGS) entry which is preliminary data.</text>
</comment>
<dbReference type="EMBL" id="JAAFYZ010000025">
    <property type="protein sequence ID" value="MBS2547294.1"/>
    <property type="molecule type" value="Genomic_DNA"/>
</dbReference>
<keyword evidence="2" id="KW-1133">Transmembrane helix</keyword>
<keyword evidence="4" id="KW-1185">Reference proteome</keyword>
<feature type="transmembrane region" description="Helical" evidence="2">
    <location>
        <begin position="70"/>
        <end position="92"/>
    </location>
</feature>
<feature type="compositionally biased region" description="Low complexity" evidence="1">
    <location>
        <begin position="90"/>
        <end position="109"/>
    </location>
</feature>
<proteinExistence type="predicted"/>
<keyword evidence="2" id="KW-0812">Transmembrane</keyword>
<gene>
    <name evidence="3" type="ORF">KGQ19_10450</name>
</gene>
<feature type="compositionally biased region" description="Low complexity" evidence="1">
    <location>
        <begin position="212"/>
        <end position="233"/>
    </location>
</feature>
<organism evidence="3 4">
    <name type="scientific">Catenulispora pinistramenti</name>
    <dbReference type="NCBI Taxonomy" id="2705254"/>
    <lineage>
        <taxon>Bacteria</taxon>
        <taxon>Bacillati</taxon>
        <taxon>Actinomycetota</taxon>
        <taxon>Actinomycetes</taxon>
        <taxon>Catenulisporales</taxon>
        <taxon>Catenulisporaceae</taxon>
        <taxon>Catenulispora</taxon>
    </lineage>
</organism>
<evidence type="ECO:0000256" key="2">
    <source>
        <dbReference type="SAM" id="Phobius"/>
    </source>
</evidence>
<evidence type="ECO:0000313" key="3">
    <source>
        <dbReference type="EMBL" id="MBS2547294.1"/>
    </source>
</evidence>
<feature type="region of interest" description="Disordered" evidence="1">
    <location>
        <begin position="200"/>
        <end position="233"/>
    </location>
</feature>
<reference evidence="3 4" key="1">
    <citation type="submission" date="2020-02" db="EMBL/GenBank/DDBJ databases">
        <title>Acidophilic actinobacteria isolated from forest soil.</title>
        <authorList>
            <person name="Golinska P."/>
        </authorList>
    </citation>
    <scope>NUCLEOTIDE SEQUENCE [LARGE SCALE GENOMIC DNA]</scope>
    <source>
        <strain evidence="3 4">NL8</strain>
    </source>
</reference>
<keyword evidence="2" id="KW-0472">Membrane</keyword>
<sequence>MSQDQDPIDATRPFEPIDPYNIPADQGAGPAQGYGDYQQGFEQQPYGAPQPEPQQRGVKQRLTRLGPLKLAVLGTAGVIVLGGAAWGTTAAMQSSGSSSSNTAAAAPTSGQTQSQAPGAGGTSGGAGGKHAKAGKPARIKITQVGAGSFTGTAAKGTTVTVDYDAGTKFGTKAHPLTSAQLQAGMTVTVIGERKGDTITATEVAEPAKTPKKPGTPGATSTPTDPASPVGGGA</sequence>
<evidence type="ECO:0008006" key="5">
    <source>
        <dbReference type="Google" id="ProtNLM"/>
    </source>
</evidence>
<protein>
    <recommendedName>
        <fullName evidence="5">DUF5666 domain-containing protein</fullName>
    </recommendedName>
</protein>
<accession>A0ABS5KMK5</accession>
<dbReference type="RefSeq" id="WP_212008889.1">
    <property type="nucleotide sequence ID" value="NZ_JAAFYZ010000025.1"/>
</dbReference>
<feature type="compositionally biased region" description="Gly residues" evidence="1">
    <location>
        <begin position="118"/>
        <end position="128"/>
    </location>
</feature>
<dbReference type="Proteomes" id="UP000730482">
    <property type="component" value="Unassembled WGS sequence"/>
</dbReference>
<feature type="region of interest" description="Disordered" evidence="1">
    <location>
        <begin position="90"/>
        <end position="135"/>
    </location>
</feature>
<evidence type="ECO:0000313" key="4">
    <source>
        <dbReference type="Proteomes" id="UP000730482"/>
    </source>
</evidence>
<evidence type="ECO:0000256" key="1">
    <source>
        <dbReference type="SAM" id="MobiDB-lite"/>
    </source>
</evidence>
<name>A0ABS5KMK5_9ACTN</name>
<feature type="region of interest" description="Disordered" evidence="1">
    <location>
        <begin position="1"/>
        <end position="58"/>
    </location>
</feature>